<evidence type="ECO:0000313" key="6">
    <source>
        <dbReference type="EMBL" id="SMQ49411.1"/>
    </source>
</evidence>
<dbReference type="PANTHER" id="PTHR14387:SF0">
    <property type="entry name" value="DUF2428 DOMAIN-CONTAINING PROTEIN"/>
    <property type="match status" value="1"/>
</dbReference>
<dbReference type="InterPro" id="IPR051954">
    <property type="entry name" value="tRNA_methyltransferase_THADA"/>
</dbReference>
<dbReference type="InterPro" id="IPR056842">
    <property type="entry name" value="THADA-like_TPR_C"/>
</dbReference>
<evidence type="ECO:0000256" key="2">
    <source>
        <dbReference type="ARBA" id="ARBA00022694"/>
    </source>
</evidence>
<dbReference type="EMBL" id="LT853694">
    <property type="protein sequence ID" value="SMQ49411.1"/>
    <property type="molecule type" value="Genomic_DNA"/>
</dbReference>
<keyword evidence="7" id="KW-1185">Reference proteome</keyword>
<dbReference type="InterPro" id="IPR019442">
    <property type="entry name" value="THADA/TRM732_DUF2428"/>
</dbReference>
<dbReference type="SUPFAM" id="SSF48371">
    <property type="entry name" value="ARM repeat"/>
    <property type="match status" value="2"/>
</dbReference>
<dbReference type="Proteomes" id="UP000215127">
    <property type="component" value="Chromosome 3"/>
</dbReference>
<accession>A0A1X7RQC7</accession>
<feature type="domain" description="DUF2428" evidence="3">
    <location>
        <begin position="652"/>
        <end position="882"/>
    </location>
</feature>
<dbReference type="Pfam" id="PF10350">
    <property type="entry name" value="DUF2428"/>
    <property type="match status" value="1"/>
</dbReference>
<evidence type="ECO:0000259" key="5">
    <source>
        <dbReference type="Pfam" id="PF25151"/>
    </source>
</evidence>
<protein>
    <submittedName>
        <fullName evidence="6">Uncharacterized protein</fullName>
    </submittedName>
</protein>
<dbReference type="GO" id="GO:0005829">
    <property type="term" value="C:cytosol"/>
    <property type="evidence" value="ECO:0007669"/>
    <property type="project" value="TreeGrafter"/>
</dbReference>
<feature type="domain" description="tRNA (32-2'-O)-methyltransferase regulator THADA-like C-terminal TPR repeats region" evidence="5">
    <location>
        <begin position="884"/>
        <end position="1030"/>
    </location>
</feature>
<keyword evidence="2" id="KW-0819">tRNA processing</keyword>
<sequence>MSDSKPWKPLTEEDLVQISRSTRSCVPSRATITPNDPLEGQVRQFSSLVDDVLYTSGLATLNGSHRVAAWNALCSLIDQAIKSDLPELDDALWTLDIWTRILDIYLGHAQTVRPKSSRQLMATLTKALQKSTSRDLISVKRTITERLVQCLLDFQDPFRARVSAQLLGHLLFKDVATVEDVLAAFQRSSADDSDSGFETKSTRMLVILFQWLGKGDFSSTISQFVSILLDQIDASTGSAKSSDEPLWAGPLARAFGRGAVNLDDMRVHLLPALFKRSFADFQLFLRMQGLESIGTPDRAGDNGASQELLFAALQTGKEMGLLHETEALHISYDSNVLLLPVRTIGLLVRRSSRAARLTGLSFLTTSHSATRPIPLTALNIIRQNLDILFADVDADFRSGVFSALQRLIDRIRAITAVLERQGNQSIPDANSSGAKHTLQYHKTFLKQLLDFLSWELRPTASYQRHISSLKCISFLARSGLDGYVPKDCLSKTALGETKWPFRIRVVTEDVQRLLLDLLMDPFDDVRQTSASILGYYSSTTTSSGLLNQDCVATTLDKAEAIMLATSRADHADGVAHLYAICYQRCRGDTVSENLVWESPRSFLDALVSKLDLMALLAETSLAKAVQKYPMHGLLTSLRYIVLQDPNVVDAELSTRLFELVVQVWNIVKPILCDDAPEGFVPDALEMSPESTKETLSYCWRALKEASLLLSTLVSSPGASADPALLERMSNLCYTQLAELRHRGAFSTVAQTWTSCCTQCHDLKESASGVCMLNVWYAKVLDMLKNNVTINTRRSAGLPSLLCGILIPDKSGHLLAQAFTDMEAIARQDVNSKSAEEGSLAQVHAMNCLKDILKTTRLGERTQQYIPTALQLAADSLRSEVWAVRNCGLMLFRAVIDRLLGTNEAHLEDDVVVHKRISAEQHPALLDVLLGLLPKQVSTSEALSTRYEGVFPALQLLQYTQIPESRLTETRDAVADLTASPSWHVRDKAARTLAALMESDHIQEQLGILLRNDITTSHNRSHGALLTVKYMMTRLTSASTPPTSENVRKARLDPEDTWLHLLHAVTEFQLAAPSYIVKAACLDVVSLMLQLIAGTIPSQDLSVFHDFNIDFDVESHHTSDAAVLRQAWARYAARRIRYGRFDDQNEPLGMYNKVLHLARGDTDAGCCFLEAVDWTFARECSSRCDDDCGVTIGWFCADVLRDVTLRDPRLNSLAYKVLLSLKTEHGELLRTETVGRLIEQEAKSCFADSTTNQTIVDQTLNLRALQLEEMAGTAEATEEATFKWANQVTAAIAERGIHTREAGATALSRIIKLWKHMSLPVWTDLTLAVYDLLNDDDEDVRLLAAEVVPRILSSIMPSASPPGQQLEPIAASQSLLVVLHKRYSPGTDASHLTFIALYRGFDFQPMKNTSLSVAEQLTSLSNPDTALFAQEKQNLFLDHAREVRIWAKFLHRLPPPTWTESEMSSFTHWIHDGLTALSAAELGEDGPLGWSTKQEEMFTLGLRVILGVEVLFYWVSQGVRLPLRPSDLRMKVFEVVKIWEVRKMNCLWRGEMERVLAEAVLGKTKAVDGMARFVAGEEGRKLI</sequence>
<dbReference type="Pfam" id="PF26523">
    <property type="entry name" value="Trm732_C"/>
    <property type="match status" value="1"/>
</dbReference>
<reference evidence="6 7" key="1">
    <citation type="submission" date="2016-06" db="EMBL/GenBank/DDBJ databases">
        <authorList>
            <person name="Kjaerup R.B."/>
            <person name="Dalgaard T.S."/>
            <person name="Juul-Madsen H.R."/>
        </authorList>
    </citation>
    <scope>NUCLEOTIDE SEQUENCE [LARGE SCALE GENOMIC DNA]</scope>
</reference>
<name>A0A1X7RQC7_ZYMT9</name>
<dbReference type="Pfam" id="PF25150">
    <property type="entry name" value="TPR_Trm732"/>
    <property type="match status" value="1"/>
</dbReference>
<dbReference type="STRING" id="1276538.A0A1X7RQC7"/>
<organism evidence="6 7">
    <name type="scientific">Zymoseptoria tritici (strain ST99CH_3D7)</name>
    <dbReference type="NCBI Taxonomy" id="1276538"/>
    <lineage>
        <taxon>Eukaryota</taxon>
        <taxon>Fungi</taxon>
        <taxon>Dikarya</taxon>
        <taxon>Ascomycota</taxon>
        <taxon>Pezizomycotina</taxon>
        <taxon>Dothideomycetes</taxon>
        <taxon>Dothideomycetidae</taxon>
        <taxon>Mycosphaerellales</taxon>
        <taxon>Mycosphaerellaceae</taxon>
        <taxon>Zymoseptoria</taxon>
    </lineage>
</organism>
<proteinExistence type="inferred from homology"/>
<evidence type="ECO:0000313" key="7">
    <source>
        <dbReference type="Proteomes" id="UP000215127"/>
    </source>
</evidence>
<evidence type="ECO:0000259" key="4">
    <source>
        <dbReference type="Pfam" id="PF25150"/>
    </source>
</evidence>
<dbReference type="GO" id="GO:0030488">
    <property type="term" value="P:tRNA methylation"/>
    <property type="evidence" value="ECO:0007669"/>
    <property type="project" value="TreeGrafter"/>
</dbReference>
<dbReference type="InterPro" id="IPR056843">
    <property type="entry name" value="THADA-like_TPR"/>
</dbReference>
<feature type="domain" description="tRNA (32-2'-O)-methyltransferase regulator THADA-like TPR repeats region" evidence="4">
    <location>
        <begin position="247"/>
        <end position="527"/>
    </location>
</feature>
<comment type="similarity">
    <text evidence="1">Belongs to the THADA family.</text>
</comment>
<gene>
    <name evidence="6" type="ORF">ZT3D7_G4562</name>
</gene>
<evidence type="ECO:0000256" key="1">
    <source>
        <dbReference type="ARBA" id="ARBA00010409"/>
    </source>
</evidence>
<dbReference type="PANTHER" id="PTHR14387">
    <property type="entry name" value="THADA/DEATH RECEPTOR INTERACTING PROTEIN"/>
    <property type="match status" value="1"/>
</dbReference>
<evidence type="ECO:0000259" key="3">
    <source>
        <dbReference type="Pfam" id="PF10350"/>
    </source>
</evidence>
<dbReference type="Pfam" id="PF25151">
    <property type="entry name" value="TPR_Trm732_C"/>
    <property type="match status" value="1"/>
</dbReference>
<dbReference type="InterPro" id="IPR016024">
    <property type="entry name" value="ARM-type_fold"/>
</dbReference>